<reference evidence="1 2" key="1">
    <citation type="journal article" date="2019" name="Commun. Biol.">
        <title>The bagworm genome reveals a unique fibroin gene that provides high tensile strength.</title>
        <authorList>
            <person name="Kono N."/>
            <person name="Nakamura H."/>
            <person name="Ohtoshi R."/>
            <person name="Tomita M."/>
            <person name="Numata K."/>
            <person name="Arakawa K."/>
        </authorList>
    </citation>
    <scope>NUCLEOTIDE SEQUENCE [LARGE SCALE GENOMIC DNA]</scope>
</reference>
<sequence>MFAPRATRRIETHLSVDVAPPSPTPLWRNRWRAVRATTERFASRHDTQICPNHIKCMKPICSWRATTRHDTGSMRISAKKTQNKVFTLSKWPQMACRRYQKWLSC</sequence>
<dbReference type="Proteomes" id="UP000299102">
    <property type="component" value="Unassembled WGS sequence"/>
</dbReference>
<organism evidence="1 2">
    <name type="scientific">Eumeta variegata</name>
    <name type="common">Bagworm moth</name>
    <name type="synonym">Eumeta japonica</name>
    <dbReference type="NCBI Taxonomy" id="151549"/>
    <lineage>
        <taxon>Eukaryota</taxon>
        <taxon>Metazoa</taxon>
        <taxon>Ecdysozoa</taxon>
        <taxon>Arthropoda</taxon>
        <taxon>Hexapoda</taxon>
        <taxon>Insecta</taxon>
        <taxon>Pterygota</taxon>
        <taxon>Neoptera</taxon>
        <taxon>Endopterygota</taxon>
        <taxon>Lepidoptera</taxon>
        <taxon>Glossata</taxon>
        <taxon>Ditrysia</taxon>
        <taxon>Tineoidea</taxon>
        <taxon>Psychidae</taxon>
        <taxon>Oiketicinae</taxon>
        <taxon>Eumeta</taxon>
    </lineage>
</organism>
<comment type="caution">
    <text evidence="1">The sequence shown here is derived from an EMBL/GenBank/DDBJ whole genome shotgun (WGS) entry which is preliminary data.</text>
</comment>
<accession>A0A4C1ZW24</accession>
<dbReference type="AlphaFoldDB" id="A0A4C1ZW24"/>
<dbReference type="EMBL" id="BGZK01002153">
    <property type="protein sequence ID" value="GBP91239.1"/>
    <property type="molecule type" value="Genomic_DNA"/>
</dbReference>
<evidence type="ECO:0000313" key="1">
    <source>
        <dbReference type="EMBL" id="GBP91239.1"/>
    </source>
</evidence>
<gene>
    <name evidence="1" type="ORF">EVAR_65103_1</name>
</gene>
<evidence type="ECO:0000313" key="2">
    <source>
        <dbReference type="Proteomes" id="UP000299102"/>
    </source>
</evidence>
<protein>
    <submittedName>
        <fullName evidence="1">Uncharacterized protein</fullName>
    </submittedName>
</protein>
<keyword evidence="2" id="KW-1185">Reference proteome</keyword>
<proteinExistence type="predicted"/>
<name>A0A4C1ZW24_EUMVA</name>